<evidence type="ECO:0008006" key="3">
    <source>
        <dbReference type="Google" id="ProtNLM"/>
    </source>
</evidence>
<reference evidence="1 2" key="1">
    <citation type="journal article" date="2015" name="Stand. Genomic Sci.">
        <title>Genomic Encyclopedia of Bacterial and Archaeal Type Strains, Phase III: the genomes of soil and plant-associated and newly described type strains.</title>
        <authorList>
            <person name="Whitman W.B."/>
            <person name="Woyke T."/>
            <person name="Klenk H.P."/>
            <person name="Zhou Y."/>
            <person name="Lilburn T.G."/>
            <person name="Beck B.J."/>
            <person name="De Vos P."/>
            <person name="Vandamme P."/>
            <person name="Eisen J.A."/>
            <person name="Garrity G."/>
            <person name="Hugenholtz P."/>
            <person name="Kyrpides N.C."/>
        </authorList>
    </citation>
    <scope>NUCLEOTIDE SEQUENCE [LARGE SCALE GENOMIC DNA]</scope>
    <source>
        <strain evidence="1 2">CV53</strain>
    </source>
</reference>
<sequence length="58" mass="6800">MLTIKHYILSDKERFEMEEVILSNSSAISRDEVYNLDDQELTQMYETFKGKEYATSAS</sequence>
<dbReference type="Proteomes" id="UP000295689">
    <property type="component" value="Unassembled WGS sequence"/>
</dbReference>
<evidence type="ECO:0000313" key="1">
    <source>
        <dbReference type="EMBL" id="TCN26165.1"/>
    </source>
</evidence>
<evidence type="ECO:0000313" key="2">
    <source>
        <dbReference type="Proteomes" id="UP000295689"/>
    </source>
</evidence>
<gene>
    <name evidence="1" type="ORF">EV146_104273</name>
</gene>
<dbReference type="AlphaFoldDB" id="A0A4R2BHX3"/>
<dbReference type="EMBL" id="SLVV01000004">
    <property type="protein sequence ID" value="TCN26165.1"/>
    <property type="molecule type" value="Genomic_DNA"/>
</dbReference>
<name>A0A4R2BHX3_9BACI</name>
<protein>
    <recommendedName>
        <fullName evidence="3">Fur-regulated basic protein A</fullName>
    </recommendedName>
</protein>
<keyword evidence="2" id="KW-1185">Reference proteome</keyword>
<proteinExistence type="predicted"/>
<comment type="caution">
    <text evidence="1">The sequence shown here is derived from an EMBL/GenBank/DDBJ whole genome shotgun (WGS) entry which is preliminary data.</text>
</comment>
<dbReference type="RefSeq" id="WP_158287045.1">
    <property type="nucleotide sequence ID" value="NZ_JABUHM010000015.1"/>
</dbReference>
<accession>A0A4R2BHX3</accession>
<organism evidence="1 2">
    <name type="scientific">Mesobacillus foraminis</name>
    <dbReference type="NCBI Taxonomy" id="279826"/>
    <lineage>
        <taxon>Bacteria</taxon>
        <taxon>Bacillati</taxon>
        <taxon>Bacillota</taxon>
        <taxon>Bacilli</taxon>
        <taxon>Bacillales</taxon>
        <taxon>Bacillaceae</taxon>
        <taxon>Mesobacillus</taxon>
    </lineage>
</organism>